<dbReference type="AlphaFoldDB" id="A0A1K2H800"/>
<feature type="domain" description="VanZ-like" evidence="2">
    <location>
        <begin position="40"/>
        <end position="110"/>
    </location>
</feature>
<dbReference type="Proteomes" id="UP000186513">
    <property type="component" value="Unassembled WGS sequence"/>
</dbReference>
<dbReference type="Pfam" id="PF04892">
    <property type="entry name" value="VanZ"/>
    <property type="match status" value="1"/>
</dbReference>
<proteinExistence type="predicted"/>
<dbReference type="EMBL" id="FPKR01000002">
    <property type="protein sequence ID" value="SFZ72262.1"/>
    <property type="molecule type" value="Genomic_DNA"/>
</dbReference>
<dbReference type="PANTHER" id="PTHR28008:SF1">
    <property type="entry name" value="DOMAIN PROTEIN, PUTATIVE (AFU_ORTHOLOGUE AFUA_3G10980)-RELATED"/>
    <property type="match status" value="1"/>
</dbReference>
<protein>
    <submittedName>
        <fullName evidence="3">VanZ like family protein</fullName>
    </submittedName>
</protein>
<feature type="transmembrane region" description="Helical" evidence="1">
    <location>
        <begin position="93"/>
        <end position="114"/>
    </location>
</feature>
<dbReference type="InterPro" id="IPR006976">
    <property type="entry name" value="VanZ-like"/>
</dbReference>
<keyword evidence="1" id="KW-0812">Transmembrane</keyword>
<evidence type="ECO:0000313" key="4">
    <source>
        <dbReference type="Proteomes" id="UP000186513"/>
    </source>
</evidence>
<evidence type="ECO:0000313" key="3">
    <source>
        <dbReference type="EMBL" id="SFZ72262.1"/>
    </source>
</evidence>
<dbReference type="STRING" id="1121279.SAMN02745887_00574"/>
<name>A0A1K2H800_9NEIS</name>
<accession>A0A1K2H800</accession>
<gene>
    <name evidence="3" type="ORF">SAMN02745887_00574</name>
</gene>
<dbReference type="PANTHER" id="PTHR28008">
    <property type="entry name" value="DOMAIN PROTEIN, PUTATIVE (AFU_ORTHOLOGUE AFUA_3G10980)-RELATED"/>
    <property type="match status" value="1"/>
</dbReference>
<feature type="transmembrane region" description="Helical" evidence="1">
    <location>
        <begin position="40"/>
        <end position="58"/>
    </location>
</feature>
<reference evidence="3 4" key="1">
    <citation type="submission" date="2016-11" db="EMBL/GenBank/DDBJ databases">
        <authorList>
            <person name="Jaros S."/>
            <person name="Januszkiewicz K."/>
            <person name="Wedrychowicz H."/>
        </authorList>
    </citation>
    <scope>NUCLEOTIDE SEQUENCE [LARGE SCALE GENOMIC DNA]</scope>
    <source>
        <strain evidence="3 4">DSM 18899</strain>
    </source>
</reference>
<evidence type="ECO:0000259" key="2">
    <source>
        <dbReference type="Pfam" id="PF04892"/>
    </source>
</evidence>
<keyword evidence="1" id="KW-0472">Membrane</keyword>
<dbReference type="OrthoDB" id="5568182at2"/>
<feature type="transmembrane region" description="Helical" evidence="1">
    <location>
        <begin position="65"/>
        <end position="81"/>
    </location>
</feature>
<dbReference type="RefSeq" id="WP_072427118.1">
    <property type="nucleotide sequence ID" value="NZ_FPKR01000002.1"/>
</dbReference>
<organism evidence="3 4">
    <name type="scientific">Chitinimonas taiwanensis DSM 18899</name>
    <dbReference type="NCBI Taxonomy" id="1121279"/>
    <lineage>
        <taxon>Bacteria</taxon>
        <taxon>Pseudomonadati</taxon>
        <taxon>Pseudomonadota</taxon>
        <taxon>Betaproteobacteria</taxon>
        <taxon>Neisseriales</taxon>
        <taxon>Chitinibacteraceae</taxon>
        <taxon>Chitinimonas</taxon>
    </lineage>
</organism>
<evidence type="ECO:0000256" key="1">
    <source>
        <dbReference type="SAM" id="Phobius"/>
    </source>
</evidence>
<sequence length="120" mass="12756">MMPPLPRRPALLIGVALILAIAIGSLMPAPPLPDTPDSDKIAHLLGYAVLSGWWALLLRGHWLQVLVGASAFGVLIEFLQGQTAYRSFDLYDMLANACGALLGLALAALLGRLIQIRTAS</sequence>
<dbReference type="NCBIfam" id="NF037970">
    <property type="entry name" value="vanZ_1"/>
    <property type="match status" value="1"/>
</dbReference>
<keyword evidence="1" id="KW-1133">Transmembrane helix</keyword>
<keyword evidence="4" id="KW-1185">Reference proteome</keyword>